<gene>
    <name evidence="1" type="ORF">HGA03_05855</name>
</gene>
<dbReference type="RefSeq" id="WP_168629290.1">
    <property type="nucleotide sequence ID" value="NZ_BONL01000033.1"/>
</dbReference>
<dbReference type="AlphaFoldDB" id="A0A7X6KU50"/>
<evidence type="ECO:0000313" key="1">
    <source>
        <dbReference type="EMBL" id="NKY22188.1"/>
    </source>
</evidence>
<protein>
    <submittedName>
        <fullName evidence="1">Uncharacterized protein</fullName>
    </submittedName>
</protein>
<evidence type="ECO:0000313" key="2">
    <source>
        <dbReference type="Proteomes" id="UP000581206"/>
    </source>
</evidence>
<sequence length="180" mass="19455">MDLTATIVPKSDQLNAEDLLAGPVTVTVESVTGGSAEQPVNVNLREFPGRPYRPSKTQRRVLVKLWGAESSAYTGRRMTLYRDPEVKFGGIKVGGIKISHLSHIEKRATLVLTETKGKRAPHVVEPLPDAAPTPSATLSAHEIATSTDVAWLRETWKVAGPEQRARIQARVAELTEGGAA</sequence>
<proteinExistence type="predicted"/>
<reference evidence="1 2" key="1">
    <citation type="submission" date="2020-04" db="EMBL/GenBank/DDBJ databases">
        <title>MicrobeNet Type strains.</title>
        <authorList>
            <person name="Nicholson A.C."/>
        </authorList>
    </citation>
    <scope>NUCLEOTIDE SEQUENCE [LARGE SCALE GENOMIC DNA]</scope>
    <source>
        <strain evidence="1 2">ATCC BAA-788</strain>
    </source>
</reference>
<dbReference type="Proteomes" id="UP000581206">
    <property type="component" value="Unassembled WGS sequence"/>
</dbReference>
<name>A0A7X6KU50_9CELL</name>
<organism evidence="1 2">
    <name type="scientific">Cellulomonas denverensis</name>
    <dbReference type="NCBI Taxonomy" id="264297"/>
    <lineage>
        <taxon>Bacteria</taxon>
        <taxon>Bacillati</taxon>
        <taxon>Actinomycetota</taxon>
        <taxon>Actinomycetes</taxon>
        <taxon>Micrococcales</taxon>
        <taxon>Cellulomonadaceae</taxon>
        <taxon>Cellulomonas</taxon>
    </lineage>
</organism>
<comment type="caution">
    <text evidence="1">The sequence shown here is derived from an EMBL/GenBank/DDBJ whole genome shotgun (WGS) entry which is preliminary data.</text>
</comment>
<keyword evidence="2" id="KW-1185">Reference proteome</keyword>
<dbReference type="EMBL" id="JAAXOX010000002">
    <property type="protein sequence ID" value="NKY22188.1"/>
    <property type="molecule type" value="Genomic_DNA"/>
</dbReference>
<accession>A0A7X6KU50</accession>